<proteinExistence type="predicted"/>
<name>A0A8X6MWG3_NEPPI</name>
<keyword evidence="1" id="KW-0472">Membrane</keyword>
<evidence type="ECO:0000256" key="1">
    <source>
        <dbReference type="SAM" id="Phobius"/>
    </source>
</evidence>
<reference evidence="2" key="1">
    <citation type="submission" date="2020-08" db="EMBL/GenBank/DDBJ databases">
        <title>Multicomponent nature underlies the extraordinary mechanical properties of spider dragline silk.</title>
        <authorList>
            <person name="Kono N."/>
            <person name="Nakamura H."/>
            <person name="Mori M."/>
            <person name="Yoshida Y."/>
            <person name="Ohtoshi R."/>
            <person name="Malay A.D."/>
            <person name="Moran D.A.P."/>
            <person name="Tomita M."/>
            <person name="Numata K."/>
            <person name="Arakawa K."/>
        </authorList>
    </citation>
    <scope>NUCLEOTIDE SEQUENCE</scope>
</reference>
<sequence>DISGTSGVSAGAIITIVVFLAALVGAAMWVGYAYKFPQTPSGQFLIK</sequence>
<dbReference type="EMBL" id="BMAW01051565">
    <property type="protein sequence ID" value="GFS81106.1"/>
    <property type="molecule type" value="Genomic_DNA"/>
</dbReference>
<comment type="caution">
    <text evidence="2">The sequence shown here is derived from an EMBL/GenBank/DDBJ whole genome shotgun (WGS) entry which is preliminary data.</text>
</comment>
<evidence type="ECO:0000313" key="3">
    <source>
        <dbReference type="Proteomes" id="UP000887013"/>
    </source>
</evidence>
<dbReference type="Proteomes" id="UP000887013">
    <property type="component" value="Unassembled WGS sequence"/>
</dbReference>
<evidence type="ECO:0000313" key="2">
    <source>
        <dbReference type="EMBL" id="GFS81106.1"/>
    </source>
</evidence>
<dbReference type="OrthoDB" id="6285106at2759"/>
<keyword evidence="3" id="KW-1185">Reference proteome</keyword>
<dbReference type="AlphaFoldDB" id="A0A8X6MWG3"/>
<feature type="transmembrane region" description="Helical" evidence="1">
    <location>
        <begin position="12"/>
        <end position="34"/>
    </location>
</feature>
<organism evidence="2 3">
    <name type="scientific">Nephila pilipes</name>
    <name type="common">Giant wood spider</name>
    <name type="synonym">Nephila maculata</name>
    <dbReference type="NCBI Taxonomy" id="299642"/>
    <lineage>
        <taxon>Eukaryota</taxon>
        <taxon>Metazoa</taxon>
        <taxon>Ecdysozoa</taxon>
        <taxon>Arthropoda</taxon>
        <taxon>Chelicerata</taxon>
        <taxon>Arachnida</taxon>
        <taxon>Araneae</taxon>
        <taxon>Araneomorphae</taxon>
        <taxon>Entelegynae</taxon>
        <taxon>Araneoidea</taxon>
        <taxon>Nephilidae</taxon>
        <taxon>Nephila</taxon>
    </lineage>
</organism>
<protein>
    <submittedName>
        <fullName evidence="2">Uncharacterized protein</fullName>
    </submittedName>
</protein>
<gene>
    <name evidence="2" type="ORF">NPIL_121491</name>
</gene>
<keyword evidence="1" id="KW-1133">Transmembrane helix</keyword>
<feature type="non-terminal residue" evidence="2">
    <location>
        <position position="1"/>
    </location>
</feature>
<keyword evidence="1" id="KW-0812">Transmembrane</keyword>
<accession>A0A8X6MWG3</accession>
<feature type="non-terminal residue" evidence="2">
    <location>
        <position position="47"/>
    </location>
</feature>